<proteinExistence type="inferred from homology"/>
<evidence type="ECO:0000256" key="6">
    <source>
        <dbReference type="ARBA" id="ARBA00023242"/>
    </source>
</evidence>
<evidence type="ECO:0000256" key="3">
    <source>
        <dbReference type="ARBA" id="ARBA00022722"/>
    </source>
</evidence>
<evidence type="ECO:0000259" key="8">
    <source>
        <dbReference type="SMART" id="SM00479"/>
    </source>
</evidence>
<comment type="similarity">
    <text evidence="2">Belongs to the REXO1/REXO3 family.</text>
</comment>
<comment type="subcellular location">
    <subcellularLocation>
        <location evidence="1">Nucleus</location>
    </subcellularLocation>
</comment>
<comment type="caution">
    <text evidence="9">The sequence shown here is derived from an EMBL/GenBank/DDBJ whole genome shotgun (WGS) entry which is preliminary data.</text>
</comment>
<dbReference type="Proteomes" id="UP000728185">
    <property type="component" value="Unassembled WGS sequence"/>
</dbReference>
<reference evidence="9" key="1">
    <citation type="submission" date="2019-05" db="EMBL/GenBank/DDBJ databases">
        <title>Annotation for the trematode Fasciolopsis buski.</title>
        <authorList>
            <person name="Choi Y.-J."/>
        </authorList>
    </citation>
    <scope>NUCLEOTIDE SEQUENCE</scope>
    <source>
        <strain evidence="9">HT</strain>
        <tissue evidence="9">Whole worm</tissue>
    </source>
</reference>
<keyword evidence="5 9" id="KW-0269">Exonuclease</keyword>
<dbReference type="Pfam" id="PF00929">
    <property type="entry name" value="RNase_T"/>
    <property type="match status" value="1"/>
</dbReference>
<evidence type="ECO:0000256" key="2">
    <source>
        <dbReference type="ARBA" id="ARBA00006357"/>
    </source>
</evidence>
<dbReference type="CDD" id="cd06145">
    <property type="entry name" value="REX1_like"/>
    <property type="match status" value="1"/>
</dbReference>
<feature type="domain" description="Exonuclease" evidence="8">
    <location>
        <begin position="242"/>
        <end position="401"/>
    </location>
</feature>
<dbReference type="InterPro" id="IPR036397">
    <property type="entry name" value="RNaseH_sf"/>
</dbReference>
<keyword evidence="4" id="KW-0378">Hydrolase</keyword>
<dbReference type="GO" id="GO:0005634">
    <property type="term" value="C:nucleus"/>
    <property type="evidence" value="ECO:0007669"/>
    <property type="project" value="UniProtKB-SubCell"/>
</dbReference>
<keyword evidence="6" id="KW-0539">Nucleus</keyword>
<evidence type="ECO:0000256" key="4">
    <source>
        <dbReference type="ARBA" id="ARBA00022801"/>
    </source>
</evidence>
<evidence type="ECO:0000256" key="7">
    <source>
        <dbReference type="SAM" id="MobiDB-lite"/>
    </source>
</evidence>
<keyword evidence="3" id="KW-0540">Nuclease</keyword>
<dbReference type="EMBL" id="LUCM01005534">
    <property type="protein sequence ID" value="KAA0192662.1"/>
    <property type="molecule type" value="Genomic_DNA"/>
</dbReference>
<protein>
    <submittedName>
        <fullName evidence="9">RNA exonuclease NEF sp</fullName>
    </submittedName>
</protein>
<feature type="non-terminal residue" evidence="9">
    <location>
        <position position="643"/>
    </location>
</feature>
<dbReference type="AlphaFoldDB" id="A0A8E0RZX8"/>
<gene>
    <name evidence="9" type="ORF">FBUS_06398</name>
</gene>
<dbReference type="PANTHER" id="PTHR12801">
    <property type="entry name" value="RNA EXONUCLEASE REXO1 / RECO3 FAMILY MEMBER-RELATED"/>
    <property type="match status" value="1"/>
</dbReference>
<evidence type="ECO:0000256" key="5">
    <source>
        <dbReference type="ARBA" id="ARBA00022839"/>
    </source>
</evidence>
<evidence type="ECO:0000256" key="1">
    <source>
        <dbReference type="ARBA" id="ARBA00004123"/>
    </source>
</evidence>
<dbReference type="InterPro" id="IPR012337">
    <property type="entry name" value="RNaseH-like_sf"/>
</dbReference>
<dbReference type="OrthoDB" id="206335at2759"/>
<organism evidence="9 10">
    <name type="scientific">Fasciolopsis buskii</name>
    <dbReference type="NCBI Taxonomy" id="27845"/>
    <lineage>
        <taxon>Eukaryota</taxon>
        <taxon>Metazoa</taxon>
        <taxon>Spiralia</taxon>
        <taxon>Lophotrochozoa</taxon>
        <taxon>Platyhelminthes</taxon>
        <taxon>Trematoda</taxon>
        <taxon>Digenea</taxon>
        <taxon>Plagiorchiida</taxon>
        <taxon>Echinostomata</taxon>
        <taxon>Echinostomatoidea</taxon>
        <taxon>Fasciolidae</taxon>
        <taxon>Fasciolopsis</taxon>
    </lineage>
</organism>
<dbReference type="SMART" id="SM00479">
    <property type="entry name" value="EXOIII"/>
    <property type="match status" value="1"/>
</dbReference>
<dbReference type="Gene3D" id="3.30.420.10">
    <property type="entry name" value="Ribonuclease H-like superfamily/Ribonuclease H"/>
    <property type="match status" value="1"/>
</dbReference>
<sequence>QKPAIFLNTKKLKPKQVLYPSDIQKLLGLVFFPQQYTIWPDWCIVKKPGLIKSALVIFCDRLDSVDSCDRAITSLFGKAINVCHPKAYHYSWDEELMSVPRTYLTRHALEMAEQKQPITAPAPPRDWLKHKEADKLDTVAKIADEICSENSTQPCHALETFYPASAGGKHQINDTSPFLMPEPGSDDAFDRTNLLLNLEQMIFEHVPLPPELMDERAKPNSLESSSFVPSKCSYTAVHSSSPMFAIDCEMVRTKIGSELARVTMVDELNSVVFDRLVRPENPVEDYLTRFSGITRDMLEPVTTTVKDIQRELEELLPSDAILVGHSISNDLIAMRIYHPYVIDTSVIYNLKGARASKAKLRFLAEHFLGRTIQAGTDGHSSAEDAIATMDLVRLKLSKDLSFGDVTTTWRFPEGYDKYLPCSAAKRRRVLLSKPPHSEASETSSSSTPRLKPNEVHPLFRYKCTELLSLYRLIGNPLHFCTRLLHDCSIPYCYWPKFEEEEEVHPPINEANEGKVEEAHKVIPPEPSNRVSRRVLNWILDLSSRNRFVMVNLNCPVEWDQQKCTRKVTRFCQRLYNSLRTQPTLIVFVCTGDGASSFAPPLDVFSSIDSHDKTSCNRIKTHAVRKCYIFLTSDDLSQPESGCT</sequence>
<name>A0A8E0RZX8_9TREM</name>
<accession>A0A8E0RZX8</accession>
<dbReference type="InterPro" id="IPR047021">
    <property type="entry name" value="REXO1/3/4-like"/>
</dbReference>
<evidence type="ECO:0000313" key="10">
    <source>
        <dbReference type="Proteomes" id="UP000728185"/>
    </source>
</evidence>
<evidence type="ECO:0000313" key="9">
    <source>
        <dbReference type="EMBL" id="KAA0192662.1"/>
    </source>
</evidence>
<dbReference type="SUPFAM" id="SSF53098">
    <property type="entry name" value="Ribonuclease H-like"/>
    <property type="match status" value="1"/>
</dbReference>
<dbReference type="FunFam" id="3.30.420.10:FF:000019">
    <property type="entry name" value="RNA exonuclease NEF-sp"/>
    <property type="match status" value="1"/>
</dbReference>
<dbReference type="PANTHER" id="PTHR12801:SF82">
    <property type="entry name" value="RNA EXONUCLEASE 5"/>
    <property type="match status" value="1"/>
</dbReference>
<dbReference type="GO" id="GO:0003676">
    <property type="term" value="F:nucleic acid binding"/>
    <property type="evidence" value="ECO:0007669"/>
    <property type="project" value="InterPro"/>
</dbReference>
<keyword evidence="10" id="KW-1185">Reference proteome</keyword>
<dbReference type="InterPro" id="IPR013520">
    <property type="entry name" value="Ribonucl_H"/>
</dbReference>
<feature type="region of interest" description="Disordered" evidence="7">
    <location>
        <begin position="432"/>
        <end position="451"/>
    </location>
</feature>
<dbReference type="InterPro" id="IPR034922">
    <property type="entry name" value="REX1-like_exo"/>
</dbReference>
<dbReference type="GO" id="GO:0004527">
    <property type="term" value="F:exonuclease activity"/>
    <property type="evidence" value="ECO:0007669"/>
    <property type="project" value="UniProtKB-KW"/>
</dbReference>